<protein>
    <submittedName>
        <fullName evidence="2">Uncharacterized protein LOC106165402</fullName>
    </submittedName>
</protein>
<proteinExistence type="predicted"/>
<dbReference type="AlphaFoldDB" id="A0A1S3ILD9"/>
<gene>
    <name evidence="2" type="primary">LOC106165402</name>
</gene>
<dbReference type="GeneID" id="106165402"/>
<evidence type="ECO:0000313" key="1">
    <source>
        <dbReference type="Proteomes" id="UP000085678"/>
    </source>
</evidence>
<evidence type="ECO:0000313" key="2">
    <source>
        <dbReference type="RefSeq" id="XP_013399060.1"/>
    </source>
</evidence>
<organism evidence="1 2">
    <name type="scientific">Lingula anatina</name>
    <name type="common">Brachiopod</name>
    <name type="synonym">Lingula unguis</name>
    <dbReference type="NCBI Taxonomy" id="7574"/>
    <lineage>
        <taxon>Eukaryota</taxon>
        <taxon>Metazoa</taxon>
        <taxon>Spiralia</taxon>
        <taxon>Lophotrochozoa</taxon>
        <taxon>Brachiopoda</taxon>
        <taxon>Linguliformea</taxon>
        <taxon>Lingulata</taxon>
        <taxon>Lingulida</taxon>
        <taxon>Linguloidea</taxon>
        <taxon>Lingulidae</taxon>
        <taxon>Lingula</taxon>
    </lineage>
</organism>
<reference evidence="2" key="1">
    <citation type="submission" date="2025-08" db="UniProtKB">
        <authorList>
            <consortium name="RefSeq"/>
        </authorList>
    </citation>
    <scope>IDENTIFICATION</scope>
    <source>
        <tissue evidence="2">Gonads</tissue>
    </source>
</reference>
<keyword evidence="1" id="KW-1185">Reference proteome</keyword>
<dbReference type="RefSeq" id="XP_013399060.1">
    <property type="nucleotide sequence ID" value="XM_013543606.1"/>
</dbReference>
<name>A0A1S3ILD9_LINAN</name>
<accession>A0A1S3ILD9</accession>
<dbReference type="KEGG" id="lak:106165402"/>
<dbReference type="InParanoid" id="A0A1S3ILD9"/>
<sequence length="196" mass="20756">MASSSIFGECALPTTVPPYAPFDTSQTCAAGAGLCNYNPLFLLFTASAFRCLCPSGTVPEYTTADDVVCRPVIGTQCRSDGDCNSRATDCLGISTGYPIYFEGTGSQSPFSADLATFLSPIVSFFCSFNDRLAVDTSRGYTCEGGSATSVGVCNQTSELHSLSKYIFQFPGRQVSISQVQSSPSYFSETCGGVSYF</sequence>
<dbReference type="Proteomes" id="UP000085678">
    <property type="component" value="Unplaced"/>
</dbReference>